<dbReference type="RefSeq" id="XP_020132109.1">
    <property type="nucleotide sequence ID" value="XM_020271317.1"/>
</dbReference>
<feature type="compositionally biased region" description="Low complexity" evidence="1">
    <location>
        <begin position="199"/>
        <end position="221"/>
    </location>
</feature>
<evidence type="ECO:0000256" key="1">
    <source>
        <dbReference type="SAM" id="MobiDB-lite"/>
    </source>
</evidence>
<protein>
    <submittedName>
        <fullName evidence="2">Camp-dependent protein kinase pathway protein</fullName>
    </submittedName>
</protein>
<feature type="region of interest" description="Disordered" evidence="1">
    <location>
        <begin position="1"/>
        <end position="30"/>
    </location>
</feature>
<reference evidence="2 3" key="1">
    <citation type="submission" date="2016-10" db="EMBL/GenBank/DDBJ databases">
        <title>Proteomics and genomics reveal pathogen-plant mechanisms compatible with a hemibiotrophic lifestyle of Diplodia corticola.</title>
        <authorList>
            <person name="Fernandes I."/>
            <person name="De Jonge R."/>
            <person name="Van De Peer Y."/>
            <person name="Devreese B."/>
            <person name="Alves A."/>
            <person name="Esteves A.C."/>
        </authorList>
    </citation>
    <scope>NUCLEOTIDE SEQUENCE [LARGE SCALE GENOMIC DNA]</scope>
    <source>
        <strain evidence="2 3">CBS 112549</strain>
    </source>
</reference>
<keyword evidence="2" id="KW-0808">Transferase</keyword>
<name>A0A1J9R5L5_9PEZI</name>
<feature type="compositionally biased region" description="Low complexity" evidence="1">
    <location>
        <begin position="371"/>
        <end position="381"/>
    </location>
</feature>
<dbReference type="OrthoDB" id="5600002at2759"/>
<feature type="compositionally biased region" description="Low complexity" evidence="1">
    <location>
        <begin position="599"/>
        <end position="608"/>
    </location>
</feature>
<evidence type="ECO:0000313" key="3">
    <source>
        <dbReference type="Proteomes" id="UP000183809"/>
    </source>
</evidence>
<comment type="caution">
    <text evidence="2">The sequence shown here is derived from an EMBL/GenBank/DDBJ whole genome shotgun (WGS) entry which is preliminary data.</text>
</comment>
<feature type="compositionally biased region" description="Low complexity" evidence="1">
    <location>
        <begin position="541"/>
        <end position="553"/>
    </location>
</feature>
<feature type="compositionally biased region" description="Low complexity" evidence="1">
    <location>
        <begin position="684"/>
        <end position="696"/>
    </location>
</feature>
<feature type="region of interest" description="Disordered" evidence="1">
    <location>
        <begin position="414"/>
        <end position="727"/>
    </location>
</feature>
<dbReference type="GO" id="GO:0016301">
    <property type="term" value="F:kinase activity"/>
    <property type="evidence" value="ECO:0007669"/>
    <property type="project" value="UniProtKB-KW"/>
</dbReference>
<dbReference type="EMBL" id="MNUE01000015">
    <property type="protein sequence ID" value="OJD35849.1"/>
    <property type="molecule type" value="Genomic_DNA"/>
</dbReference>
<feature type="compositionally biased region" description="Polar residues" evidence="1">
    <location>
        <begin position="267"/>
        <end position="280"/>
    </location>
</feature>
<gene>
    <name evidence="2" type="ORF">BKCO1_1500058</name>
</gene>
<proteinExistence type="predicted"/>
<organism evidence="2 3">
    <name type="scientific">Diplodia corticola</name>
    <dbReference type="NCBI Taxonomy" id="236234"/>
    <lineage>
        <taxon>Eukaryota</taxon>
        <taxon>Fungi</taxon>
        <taxon>Dikarya</taxon>
        <taxon>Ascomycota</taxon>
        <taxon>Pezizomycotina</taxon>
        <taxon>Dothideomycetes</taxon>
        <taxon>Dothideomycetes incertae sedis</taxon>
        <taxon>Botryosphaeriales</taxon>
        <taxon>Botryosphaeriaceae</taxon>
        <taxon>Diplodia</taxon>
    </lineage>
</organism>
<feature type="compositionally biased region" description="Low complexity" evidence="1">
    <location>
        <begin position="1"/>
        <end position="16"/>
    </location>
</feature>
<feature type="compositionally biased region" description="Polar residues" evidence="1">
    <location>
        <begin position="222"/>
        <end position="244"/>
    </location>
</feature>
<dbReference type="STRING" id="236234.A0A1J9R5L5"/>
<keyword evidence="2" id="KW-0418">Kinase</keyword>
<dbReference type="AlphaFoldDB" id="A0A1J9R5L5"/>
<feature type="region of interest" description="Disordered" evidence="1">
    <location>
        <begin position="198"/>
        <end position="280"/>
    </location>
</feature>
<dbReference type="Proteomes" id="UP000183809">
    <property type="component" value="Unassembled WGS sequence"/>
</dbReference>
<accession>A0A1J9R5L5</accession>
<keyword evidence="3" id="KW-1185">Reference proteome</keyword>
<feature type="compositionally biased region" description="Low complexity" evidence="1">
    <location>
        <begin position="638"/>
        <end position="654"/>
    </location>
</feature>
<sequence length="777" mass="84280">MMNQQQASMAAMQQQQGGPVGGTPLMQAGVARNSTDPQTMLNTYIYDYFLKNHHWELARQVKDALVINIGPAAKTSPGGRRDVNGMDDMDTDNKDDVHKRPDDLPPAAVPIDPSENSFLFDWWHQFWDIFNAQRQRSKPGSAQLQYLAHTRQQAQLRQENQQRLMMTTTPNGQPYRGMMGMPANTKEMQMRMMQNRGPMNPQQLQQMKNQQQQMMQNQQMQRDGSQMDMNQRPQSPGSAENAPSPNKRPRLENGFSGQPMGPGGRSQGMQPQQMGATSAAQAGQMLMANGIDPNNMTPQQFNAFQGQNPNVQAKGLQVYAQNLALQHKAALNNQQLAKEMNNAGMQNSPMAQQGADGSQDFFQGNANARMQPGAPGQQPGGNHALQDYQMQLMLLEQQNKKRLLMARQEQDNITQHPASGPVGQPGFPPAMSPQGSRAGPSPNPSDQMKRGTPKLNQAGLPGSPMPDGPMPQNRSSPLPNGGFDPNQMPPGMPQFYQGQMANGMMRPPSSHPGFQGQMPQQQQMEMIARNGGRMPNGAMWPQGGPPQMMQQGQQQGGPQQGQGMQPGQQQPPPMGTPQQRNQQMPPPPAPAVGNENGRTQPSSPAQPQNQPPTPSQTNKANPKNKKKDDKKNAPSKPPAGGAAKKGSTAGATPASDADNHPPTPTPSTPSMPMQQKKSISNQSTTAQQLNPQQPTAPANPPPQVPAQPQMDPNANAPFGDLGNDTNGGFNLDFSSIDSGDVLENFDFDTFLHTDDGGPSAFTFDQAFLNDGVEADAL</sequence>
<evidence type="ECO:0000313" key="2">
    <source>
        <dbReference type="EMBL" id="OJD35849.1"/>
    </source>
</evidence>
<dbReference type="GeneID" id="31011576"/>
<feature type="region of interest" description="Disordered" evidence="1">
    <location>
        <begin position="346"/>
        <end position="383"/>
    </location>
</feature>
<feature type="compositionally biased region" description="Low complexity" evidence="1">
    <location>
        <begin position="512"/>
        <end position="524"/>
    </location>
</feature>